<sequence length="99" mass="11098">MLHIEGSVEEGDGDCRSAHLPVVTGNARHWFTPVMVDVNSSVAARVSKTMCSRRLWVYGIYVSSAKEKDAVSFVLEEVRLGAGFFIYHLPICVWELMTH</sequence>
<keyword evidence="2" id="KW-1185">Reference proteome</keyword>
<dbReference type="AlphaFoldDB" id="A0AAD8K5G7"/>
<accession>A0AAD8K5G7</accession>
<organism evidence="1 2">
    <name type="scientific">Tagetes erecta</name>
    <name type="common">African marigold</name>
    <dbReference type="NCBI Taxonomy" id="13708"/>
    <lineage>
        <taxon>Eukaryota</taxon>
        <taxon>Viridiplantae</taxon>
        <taxon>Streptophyta</taxon>
        <taxon>Embryophyta</taxon>
        <taxon>Tracheophyta</taxon>
        <taxon>Spermatophyta</taxon>
        <taxon>Magnoliopsida</taxon>
        <taxon>eudicotyledons</taxon>
        <taxon>Gunneridae</taxon>
        <taxon>Pentapetalae</taxon>
        <taxon>asterids</taxon>
        <taxon>campanulids</taxon>
        <taxon>Asterales</taxon>
        <taxon>Asteraceae</taxon>
        <taxon>Asteroideae</taxon>
        <taxon>Heliantheae alliance</taxon>
        <taxon>Tageteae</taxon>
        <taxon>Tagetes</taxon>
    </lineage>
</organism>
<gene>
    <name evidence="1" type="ORF">QVD17_25896</name>
</gene>
<name>A0AAD8K5G7_TARER</name>
<protein>
    <submittedName>
        <fullName evidence="1">Uncharacterized protein</fullName>
    </submittedName>
</protein>
<reference evidence="1" key="1">
    <citation type="journal article" date="2023" name="bioRxiv">
        <title>Improved chromosome-level genome assembly for marigold (Tagetes erecta).</title>
        <authorList>
            <person name="Jiang F."/>
            <person name="Yuan L."/>
            <person name="Wang S."/>
            <person name="Wang H."/>
            <person name="Xu D."/>
            <person name="Wang A."/>
            <person name="Fan W."/>
        </authorList>
    </citation>
    <scope>NUCLEOTIDE SEQUENCE</scope>
    <source>
        <strain evidence="1">WSJ</strain>
        <tissue evidence="1">Leaf</tissue>
    </source>
</reference>
<comment type="caution">
    <text evidence="1">The sequence shown here is derived from an EMBL/GenBank/DDBJ whole genome shotgun (WGS) entry which is preliminary data.</text>
</comment>
<proteinExistence type="predicted"/>
<dbReference type="Proteomes" id="UP001229421">
    <property type="component" value="Unassembled WGS sequence"/>
</dbReference>
<dbReference type="EMBL" id="JAUHHV010000007">
    <property type="protein sequence ID" value="KAK1416780.1"/>
    <property type="molecule type" value="Genomic_DNA"/>
</dbReference>
<evidence type="ECO:0000313" key="1">
    <source>
        <dbReference type="EMBL" id="KAK1416780.1"/>
    </source>
</evidence>
<evidence type="ECO:0000313" key="2">
    <source>
        <dbReference type="Proteomes" id="UP001229421"/>
    </source>
</evidence>